<evidence type="ECO:0000256" key="3">
    <source>
        <dbReference type="ARBA" id="ARBA00022692"/>
    </source>
</evidence>
<dbReference type="OrthoDB" id="8141337at2"/>
<gene>
    <name evidence="8" type="ORF">AYJ54_16835</name>
</gene>
<evidence type="ECO:0000259" key="7">
    <source>
        <dbReference type="Pfam" id="PF05425"/>
    </source>
</evidence>
<feature type="transmembrane region" description="Helical" evidence="6">
    <location>
        <begin position="159"/>
        <end position="179"/>
    </location>
</feature>
<name>A0A176YNI3_9BRAD</name>
<reference evidence="8 9" key="1">
    <citation type="submission" date="2016-03" db="EMBL/GenBank/DDBJ databases">
        <title>Draft Genome Sequence of the Strain BR 10245 (Bradyrhizobium sp.) isolated from nodules of Centrolobium paraense.</title>
        <authorList>
            <person name="Simoes-Araujo J.L.Sr."/>
            <person name="Barauna A.C."/>
            <person name="Silva K."/>
            <person name="Zilli J.E."/>
        </authorList>
    </citation>
    <scope>NUCLEOTIDE SEQUENCE [LARGE SCALE GENOMIC DNA]</scope>
    <source>
        <strain evidence="8 9">BR 10245</strain>
    </source>
</reference>
<evidence type="ECO:0000313" key="9">
    <source>
        <dbReference type="Proteomes" id="UP000076959"/>
    </source>
</evidence>
<feature type="domain" description="Copper resistance protein D" evidence="7">
    <location>
        <begin position="193"/>
        <end position="300"/>
    </location>
</feature>
<keyword evidence="9" id="KW-1185">Reference proteome</keyword>
<keyword evidence="3 6" id="KW-0812">Transmembrane</keyword>
<feature type="transmembrane region" description="Helical" evidence="6">
    <location>
        <begin position="236"/>
        <end position="257"/>
    </location>
</feature>
<accession>A0A176YNI3</accession>
<evidence type="ECO:0000256" key="1">
    <source>
        <dbReference type="ARBA" id="ARBA00004651"/>
    </source>
</evidence>
<feature type="transmembrane region" description="Helical" evidence="6">
    <location>
        <begin position="283"/>
        <end position="303"/>
    </location>
</feature>
<dbReference type="EMBL" id="LUUB01000065">
    <property type="protein sequence ID" value="OAF07768.1"/>
    <property type="molecule type" value="Genomic_DNA"/>
</dbReference>
<keyword evidence="4 6" id="KW-1133">Transmembrane helix</keyword>
<evidence type="ECO:0000256" key="2">
    <source>
        <dbReference type="ARBA" id="ARBA00022475"/>
    </source>
</evidence>
<dbReference type="InterPro" id="IPR008457">
    <property type="entry name" value="Cu-R_CopD_dom"/>
</dbReference>
<dbReference type="Pfam" id="PF05425">
    <property type="entry name" value="CopD"/>
    <property type="match status" value="1"/>
</dbReference>
<dbReference type="PANTHER" id="PTHR34820:SF4">
    <property type="entry name" value="INNER MEMBRANE PROTEIN YEBZ"/>
    <property type="match status" value="1"/>
</dbReference>
<dbReference type="GO" id="GO:0006825">
    <property type="term" value="P:copper ion transport"/>
    <property type="evidence" value="ECO:0007669"/>
    <property type="project" value="InterPro"/>
</dbReference>
<comment type="subcellular location">
    <subcellularLocation>
        <location evidence="1">Cell membrane</location>
        <topology evidence="1">Multi-pass membrane protein</topology>
    </subcellularLocation>
</comment>
<dbReference type="Proteomes" id="UP000076959">
    <property type="component" value="Unassembled WGS sequence"/>
</dbReference>
<evidence type="ECO:0000256" key="4">
    <source>
        <dbReference type="ARBA" id="ARBA00022989"/>
    </source>
</evidence>
<evidence type="ECO:0000313" key="8">
    <source>
        <dbReference type="EMBL" id="OAF07768.1"/>
    </source>
</evidence>
<feature type="transmembrane region" description="Helical" evidence="6">
    <location>
        <begin position="95"/>
        <end position="114"/>
    </location>
</feature>
<dbReference type="InterPro" id="IPR047689">
    <property type="entry name" value="CopD"/>
</dbReference>
<dbReference type="STRING" id="1505087.AYJ54_16835"/>
<evidence type="ECO:0000256" key="6">
    <source>
        <dbReference type="SAM" id="Phobius"/>
    </source>
</evidence>
<feature type="transmembrane region" description="Helical" evidence="6">
    <location>
        <begin position="12"/>
        <end position="32"/>
    </location>
</feature>
<dbReference type="PANTHER" id="PTHR34820">
    <property type="entry name" value="INNER MEMBRANE PROTEIN YEBZ"/>
    <property type="match status" value="1"/>
</dbReference>
<keyword evidence="5 6" id="KW-0472">Membrane</keyword>
<comment type="caution">
    <text evidence="8">The sequence shown here is derived from an EMBL/GenBank/DDBJ whole genome shotgun (WGS) entry which is preliminary data.</text>
</comment>
<dbReference type="NCBIfam" id="NF033808">
    <property type="entry name" value="copper_CopD"/>
    <property type="match status" value="1"/>
</dbReference>
<keyword evidence="2" id="KW-1003">Cell membrane</keyword>
<dbReference type="GO" id="GO:0005886">
    <property type="term" value="C:plasma membrane"/>
    <property type="evidence" value="ECO:0007669"/>
    <property type="project" value="UniProtKB-SubCell"/>
</dbReference>
<evidence type="ECO:0000256" key="5">
    <source>
        <dbReference type="ARBA" id="ARBA00023136"/>
    </source>
</evidence>
<feature type="transmembrane region" description="Helical" evidence="6">
    <location>
        <begin position="121"/>
        <end position="139"/>
    </location>
</feature>
<proteinExistence type="predicted"/>
<dbReference type="AlphaFoldDB" id="A0A176YNI3"/>
<feature type="transmembrane region" description="Helical" evidence="6">
    <location>
        <begin position="200"/>
        <end position="224"/>
    </location>
</feature>
<dbReference type="RefSeq" id="WP_063701950.1">
    <property type="nucleotide sequence ID" value="NZ_LUUB01000065.1"/>
</dbReference>
<sequence>MIDVGLILARFVHYAATAVLFGVSLFPLYAYANSEPAPSRSWRSRLLLVTAVITAISGPIWFLFAAANMAGSLSDLADAETLWAVVRDTGFGNVWTARMVLAVAIVVATAAYLFRNPSTSGDVLLLILAAVFLASLAGAGHAQVEEGRASVVHVLSDAAHLLAAGAWLGGLVPLAYILASHATTSRDAGLIDQVLLRFSGMGYVAVATLVGTGLVNSCFLVGSVSNLLATPYGQVLLAKLGLFAGMVALAAANRFWLVPAMSNARPDASEQSMSWLRRLRNHVFGEQFLGAMVLLIVSLLGTMKPAIGQ</sequence>
<organism evidence="8 9">
    <name type="scientific">Bradyrhizobium centrolobii</name>
    <dbReference type="NCBI Taxonomy" id="1505087"/>
    <lineage>
        <taxon>Bacteria</taxon>
        <taxon>Pseudomonadati</taxon>
        <taxon>Pseudomonadota</taxon>
        <taxon>Alphaproteobacteria</taxon>
        <taxon>Hyphomicrobiales</taxon>
        <taxon>Nitrobacteraceae</taxon>
        <taxon>Bradyrhizobium</taxon>
    </lineage>
</organism>
<protein>
    <submittedName>
        <fullName evidence="8">Copper resistance protein CopD</fullName>
    </submittedName>
</protein>
<feature type="transmembrane region" description="Helical" evidence="6">
    <location>
        <begin position="44"/>
        <end position="64"/>
    </location>
</feature>
<dbReference type="InterPro" id="IPR032694">
    <property type="entry name" value="CopC/D"/>
</dbReference>